<sequence>MVNLVNLMMGSKSIIGFSGLLLVLLWSAGCGDTADKQPIDPANAPKVSQEESGAEKDLLKQTAARQPEGSGGEVKDHPDVQQAEKLQREVRVPENVAGKWKSVKILIRNKADDGKNELKTVALGSGFQIGDSGLKVTVGPFLPNFVMDQGTYTSMNNQAINPAVQLVVEENGKVLYKGWTFAKYPEMYAFEHDKFALELKDYIPEDVS</sequence>
<proteinExistence type="predicted"/>
<reference evidence="2" key="1">
    <citation type="submission" date="2018-06" db="EMBL/GenBank/DDBJ databases">
        <authorList>
            <person name="Zhirakovskaya E."/>
        </authorList>
    </citation>
    <scope>NUCLEOTIDE SEQUENCE</scope>
</reference>
<name>A0A3B1CPA9_9ZZZZ</name>
<evidence type="ECO:0000313" key="2">
    <source>
        <dbReference type="EMBL" id="VAX32376.1"/>
    </source>
</evidence>
<evidence type="ECO:0000256" key="1">
    <source>
        <dbReference type="SAM" id="MobiDB-lite"/>
    </source>
</evidence>
<protein>
    <recommendedName>
        <fullName evidence="3">DUF2155 domain-containing protein</fullName>
    </recommendedName>
</protein>
<feature type="region of interest" description="Disordered" evidence="1">
    <location>
        <begin position="36"/>
        <end position="88"/>
    </location>
</feature>
<evidence type="ECO:0008006" key="3">
    <source>
        <dbReference type="Google" id="ProtNLM"/>
    </source>
</evidence>
<dbReference type="AlphaFoldDB" id="A0A3B1CPA9"/>
<dbReference type="EMBL" id="UOGG01000198">
    <property type="protein sequence ID" value="VAX32376.1"/>
    <property type="molecule type" value="Genomic_DNA"/>
</dbReference>
<accession>A0A3B1CPA9</accession>
<gene>
    <name evidence="2" type="ORF">MNBD_NITROSPINAE05-746</name>
</gene>
<organism evidence="2">
    <name type="scientific">hydrothermal vent metagenome</name>
    <dbReference type="NCBI Taxonomy" id="652676"/>
    <lineage>
        <taxon>unclassified sequences</taxon>
        <taxon>metagenomes</taxon>
        <taxon>ecological metagenomes</taxon>
    </lineage>
</organism>